<feature type="transmembrane region" description="Helical" evidence="1">
    <location>
        <begin position="24"/>
        <end position="43"/>
    </location>
</feature>
<name>A0A172TUV0_9BACT</name>
<proteinExistence type="predicted"/>
<dbReference type="AlphaFoldDB" id="A0A172TUV0"/>
<protein>
    <recommendedName>
        <fullName evidence="4">Cell division protein FtsL</fullName>
    </recommendedName>
</protein>
<keyword evidence="3" id="KW-1185">Reference proteome</keyword>
<dbReference type="InterPro" id="IPR045755">
    <property type="entry name" value="FtsL-like"/>
</dbReference>
<dbReference type="STRING" id="1492898.SY85_08600"/>
<sequence length="110" mass="12937">MDQETKQEKEVRFQWKRLLNYQSIVNQVPFFLFLALLAVVYIYNGHYADRINRDIAKTTKQLKELQYEYKTVKGDVLFRSKQSELVKAVEPLGLKELNTAPIILIDSSKQ</sequence>
<dbReference type="Proteomes" id="UP000077177">
    <property type="component" value="Chromosome"/>
</dbReference>
<keyword evidence="1" id="KW-1133">Transmembrane helix</keyword>
<evidence type="ECO:0000256" key="1">
    <source>
        <dbReference type="SAM" id="Phobius"/>
    </source>
</evidence>
<dbReference type="KEGG" id="fla:SY85_08600"/>
<evidence type="ECO:0000313" key="3">
    <source>
        <dbReference type="Proteomes" id="UP000077177"/>
    </source>
</evidence>
<evidence type="ECO:0008006" key="4">
    <source>
        <dbReference type="Google" id="ProtNLM"/>
    </source>
</evidence>
<keyword evidence="1" id="KW-0812">Transmembrane</keyword>
<accession>A0A172TUV0</accession>
<organism evidence="2 3">
    <name type="scientific">Flavisolibacter tropicus</name>
    <dbReference type="NCBI Taxonomy" id="1492898"/>
    <lineage>
        <taxon>Bacteria</taxon>
        <taxon>Pseudomonadati</taxon>
        <taxon>Bacteroidota</taxon>
        <taxon>Chitinophagia</taxon>
        <taxon>Chitinophagales</taxon>
        <taxon>Chitinophagaceae</taxon>
        <taxon>Flavisolibacter</taxon>
    </lineage>
</organism>
<dbReference type="OrthoDB" id="981249at2"/>
<keyword evidence="1" id="KW-0472">Membrane</keyword>
<evidence type="ECO:0000313" key="2">
    <source>
        <dbReference type="EMBL" id="ANE50553.1"/>
    </source>
</evidence>
<dbReference type="EMBL" id="CP011390">
    <property type="protein sequence ID" value="ANE50553.1"/>
    <property type="molecule type" value="Genomic_DNA"/>
</dbReference>
<reference evidence="2 3" key="2">
    <citation type="journal article" date="2016" name="Int. J. Syst. Evol. Microbiol.">
        <title>Flavisolibacter tropicus sp. nov., isolated from tropical soil.</title>
        <authorList>
            <person name="Lee J.J."/>
            <person name="Kang M.S."/>
            <person name="Kim G.S."/>
            <person name="Lee C.S."/>
            <person name="Lim S."/>
            <person name="Lee J."/>
            <person name="Roh S.H."/>
            <person name="Kang H."/>
            <person name="Ha J.M."/>
            <person name="Bae S."/>
            <person name="Jung H.Y."/>
            <person name="Kim M.K."/>
        </authorList>
    </citation>
    <scope>NUCLEOTIDE SEQUENCE [LARGE SCALE GENOMIC DNA]</scope>
    <source>
        <strain evidence="2 3">LCS9</strain>
    </source>
</reference>
<gene>
    <name evidence="2" type="ORF">SY85_08600</name>
</gene>
<reference evidence="3" key="1">
    <citation type="submission" date="2015-01" db="EMBL/GenBank/DDBJ databases">
        <title>Flavisolibacter sp./LCS9/ whole genome sequencing.</title>
        <authorList>
            <person name="Kim M.K."/>
            <person name="Srinivasan S."/>
            <person name="Lee J.-J."/>
        </authorList>
    </citation>
    <scope>NUCLEOTIDE SEQUENCE [LARGE SCALE GENOMIC DNA]</scope>
    <source>
        <strain evidence="3">LCS9</strain>
    </source>
</reference>
<dbReference type="Pfam" id="PF19579">
    <property type="entry name" value="FtsL_2"/>
    <property type="match status" value="1"/>
</dbReference>
<dbReference type="RefSeq" id="WP_066403584.1">
    <property type="nucleotide sequence ID" value="NZ_CP011390.1"/>
</dbReference>